<organism evidence="5 6">
    <name type="scientific">Ferrimicrobium acidiphilum</name>
    <dbReference type="NCBI Taxonomy" id="121039"/>
    <lineage>
        <taxon>Bacteria</taxon>
        <taxon>Bacillati</taxon>
        <taxon>Actinomycetota</taxon>
        <taxon>Acidimicrobiia</taxon>
        <taxon>Acidimicrobiales</taxon>
        <taxon>Acidimicrobiaceae</taxon>
        <taxon>Ferrimicrobium</taxon>
    </lineage>
</organism>
<dbReference type="Proteomes" id="UP001560267">
    <property type="component" value="Unassembled WGS sequence"/>
</dbReference>
<keyword evidence="2 4" id="KW-0479">Metal-binding</keyword>
<dbReference type="PANTHER" id="PTHR34535">
    <property type="entry name" value="HYDROGENASE MATURATION FACTOR HYPA"/>
    <property type="match status" value="1"/>
</dbReference>
<name>A0ABV3Y5H6_9ACTN</name>
<dbReference type="HAMAP" id="MF_00213">
    <property type="entry name" value="HypA_HybF"/>
    <property type="match status" value="1"/>
</dbReference>
<dbReference type="InterPro" id="IPR000688">
    <property type="entry name" value="HypA/HybF"/>
</dbReference>
<comment type="caution">
    <text evidence="5">The sequence shown here is derived from an EMBL/GenBank/DDBJ whole genome shotgun (WGS) entry which is preliminary data.</text>
</comment>
<protein>
    <recommendedName>
        <fullName evidence="4">Hydrogenase maturation factor HypA</fullName>
    </recommendedName>
</protein>
<keyword evidence="6" id="KW-1185">Reference proteome</keyword>
<gene>
    <name evidence="4" type="primary">hypA</name>
    <name evidence="5" type="ORF">AB6A68_11935</name>
</gene>
<sequence length="139" mass="14991">MHEASLARAIIASVSEALDERHIDPRRVRRIHLAVGELAQVDVESLEFAFGFAVEESSLRTSSLVIASVPAVLTCTQCGSRNLYSAEFFFTCPLCQGACVVEAGKEFDVVGLDLDDAELDDDSGHFVRSACRAVEGVVT</sequence>
<feature type="binding site" evidence="4">
    <location>
        <position position="75"/>
    </location>
    <ligand>
        <name>Zn(2+)</name>
        <dbReference type="ChEBI" id="CHEBI:29105"/>
    </ligand>
</feature>
<evidence type="ECO:0000256" key="2">
    <source>
        <dbReference type="ARBA" id="ARBA00022723"/>
    </source>
</evidence>
<evidence type="ECO:0000256" key="3">
    <source>
        <dbReference type="ARBA" id="ARBA00022833"/>
    </source>
</evidence>
<feature type="binding site" evidence="4">
    <location>
        <position position="2"/>
    </location>
    <ligand>
        <name>Ni(2+)</name>
        <dbReference type="ChEBI" id="CHEBI:49786"/>
    </ligand>
</feature>
<evidence type="ECO:0000256" key="4">
    <source>
        <dbReference type="HAMAP-Rule" id="MF_00213"/>
    </source>
</evidence>
<comment type="function">
    <text evidence="4">Involved in the maturation of [NiFe] hydrogenases. Required for nickel insertion into the metal center of the hydrogenase.</text>
</comment>
<dbReference type="PIRSF" id="PIRSF004761">
    <property type="entry name" value="Hydrgn_mat_HypA"/>
    <property type="match status" value="1"/>
</dbReference>
<reference evidence="5 6" key="1">
    <citation type="submission" date="2024-07" db="EMBL/GenBank/DDBJ databases">
        <title>Draft Genome Sequence of Ferrimicrobium acidiphilum Strain YE2023, Isolated from a Pulp of Bioleach Reactor.</title>
        <authorList>
            <person name="Elkina Y.A."/>
            <person name="Bulaeva A.G."/>
            <person name="Beletsky A.V."/>
            <person name="Mardanov A.V."/>
        </authorList>
    </citation>
    <scope>NUCLEOTIDE SEQUENCE [LARGE SCALE GENOMIC DNA]</scope>
    <source>
        <strain evidence="5 6">YE2023</strain>
    </source>
</reference>
<proteinExistence type="inferred from homology"/>
<accession>A0ABV3Y5H6</accession>
<feature type="binding site" evidence="4">
    <location>
        <position position="78"/>
    </location>
    <ligand>
        <name>Zn(2+)</name>
        <dbReference type="ChEBI" id="CHEBI:29105"/>
    </ligand>
</feature>
<dbReference type="EMBL" id="JBFSHR010000059">
    <property type="protein sequence ID" value="MEX6430535.1"/>
    <property type="molecule type" value="Genomic_DNA"/>
</dbReference>
<feature type="binding site" evidence="4">
    <location>
        <position position="92"/>
    </location>
    <ligand>
        <name>Zn(2+)</name>
        <dbReference type="ChEBI" id="CHEBI:29105"/>
    </ligand>
</feature>
<feature type="binding site" evidence="4">
    <location>
        <position position="95"/>
    </location>
    <ligand>
        <name>Zn(2+)</name>
        <dbReference type="ChEBI" id="CHEBI:29105"/>
    </ligand>
</feature>
<keyword evidence="3 4" id="KW-0862">Zinc</keyword>
<dbReference type="RefSeq" id="WP_369084840.1">
    <property type="nucleotide sequence ID" value="NZ_JBFSHR010000059.1"/>
</dbReference>
<dbReference type="PANTHER" id="PTHR34535:SF3">
    <property type="entry name" value="HYDROGENASE MATURATION FACTOR HYPA"/>
    <property type="match status" value="1"/>
</dbReference>
<evidence type="ECO:0000313" key="6">
    <source>
        <dbReference type="Proteomes" id="UP001560267"/>
    </source>
</evidence>
<comment type="similarity">
    <text evidence="4">Belongs to the HypA/HybF family.</text>
</comment>
<evidence type="ECO:0000313" key="5">
    <source>
        <dbReference type="EMBL" id="MEX6430535.1"/>
    </source>
</evidence>
<evidence type="ECO:0000256" key="1">
    <source>
        <dbReference type="ARBA" id="ARBA00022596"/>
    </source>
</evidence>
<dbReference type="Pfam" id="PF01155">
    <property type="entry name" value="HypA"/>
    <property type="match status" value="1"/>
</dbReference>
<dbReference type="Gene3D" id="3.30.2320.80">
    <property type="match status" value="1"/>
</dbReference>
<keyword evidence="1 4" id="KW-0533">Nickel</keyword>